<evidence type="ECO:0000256" key="4">
    <source>
        <dbReference type="ARBA" id="ARBA00022679"/>
    </source>
</evidence>
<evidence type="ECO:0000256" key="7">
    <source>
        <dbReference type="SAM" id="MobiDB-lite"/>
    </source>
</evidence>
<dbReference type="PROSITE" id="PS50894">
    <property type="entry name" value="HPT"/>
    <property type="match status" value="1"/>
</dbReference>
<dbReference type="Pfam" id="PF01627">
    <property type="entry name" value="Hpt"/>
    <property type="match status" value="1"/>
</dbReference>
<feature type="domain" description="HPt" evidence="9">
    <location>
        <begin position="1"/>
        <end position="108"/>
    </location>
</feature>
<dbReference type="Pfam" id="PF02518">
    <property type="entry name" value="HATPase_c"/>
    <property type="match status" value="1"/>
</dbReference>
<organism evidence="10 11">
    <name type="scientific">Aporhodopirellula rubra</name>
    <dbReference type="NCBI Taxonomy" id="980271"/>
    <lineage>
        <taxon>Bacteria</taxon>
        <taxon>Pseudomonadati</taxon>
        <taxon>Planctomycetota</taxon>
        <taxon>Planctomycetia</taxon>
        <taxon>Pirellulales</taxon>
        <taxon>Pirellulaceae</taxon>
        <taxon>Aporhodopirellula</taxon>
    </lineage>
</organism>
<dbReference type="PANTHER" id="PTHR43395">
    <property type="entry name" value="SENSOR HISTIDINE KINASE CHEA"/>
    <property type="match status" value="1"/>
</dbReference>
<feature type="domain" description="Histidine kinase" evidence="8">
    <location>
        <begin position="285"/>
        <end position="494"/>
    </location>
</feature>
<evidence type="ECO:0000313" key="10">
    <source>
        <dbReference type="EMBL" id="MBB3209104.1"/>
    </source>
</evidence>
<sequence>MDTPELIAVFVDEARLHLRTLETRVLQIETSETPDAPIDVDLIDDALRAIHSLKGAACFLKLGDMVAVSHRVEDLLTKTRNGGQSVDAATVNTILSAVDRLGVMVDCVETGADADATAICRRLDEHIKEITQCQTRSFTQGPDTLRGSAAQPKTPPPKGHETVRRKPDVTHGEFNNDRVGDSIDQIQLQIDSVLANQKPSPLPTSSAQHSSESEASTIHARQPHGSIAPPATSVRVSIETLDRMGRVAEELIRNRDQLLHLLMKNADSTDLDAGQFPENADRGVLEPIIANLDRVSAELRDSIREARQQKIAQLLSRFPRFIRDLCVTLDKEILSEIDCDDVEADSLVVDAISDPLMHLVRNACDHGLEPPSERAAAGKSRAGTVSLRSYRREEKLIVEVTDDGRGIDPVAVKSRAVEKGVVTPGIADTLTDTEACNLIFLPGISTAHAVTEVSGRGIGMDIAKTNIEAIGGSIEVDTRIGRGTTIRITLPAIGETE</sequence>
<dbReference type="InterPro" id="IPR036890">
    <property type="entry name" value="HATPase_C_sf"/>
</dbReference>
<dbReference type="CDD" id="cd00088">
    <property type="entry name" value="HPT"/>
    <property type="match status" value="1"/>
</dbReference>
<dbReference type="InterPro" id="IPR036641">
    <property type="entry name" value="HPT_dom_sf"/>
</dbReference>
<dbReference type="SUPFAM" id="SSF55874">
    <property type="entry name" value="ATPase domain of HSP90 chaperone/DNA topoisomerase II/histidine kinase"/>
    <property type="match status" value="1"/>
</dbReference>
<dbReference type="RefSeq" id="WP_184307448.1">
    <property type="nucleotide sequence ID" value="NZ_JACHXU010000020.1"/>
</dbReference>
<proteinExistence type="predicted"/>
<dbReference type="EMBL" id="JACHXU010000020">
    <property type="protein sequence ID" value="MBB3209104.1"/>
    <property type="molecule type" value="Genomic_DNA"/>
</dbReference>
<dbReference type="EC" id="2.7.13.3" evidence="2"/>
<dbReference type="Proteomes" id="UP000536179">
    <property type="component" value="Unassembled WGS sequence"/>
</dbReference>
<evidence type="ECO:0000313" key="11">
    <source>
        <dbReference type="Proteomes" id="UP000536179"/>
    </source>
</evidence>
<dbReference type="PROSITE" id="PS50109">
    <property type="entry name" value="HIS_KIN"/>
    <property type="match status" value="1"/>
</dbReference>
<dbReference type="SUPFAM" id="SSF47226">
    <property type="entry name" value="Histidine-containing phosphotransfer domain, HPT domain"/>
    <property type="match status" value="1"/>
</dbReference>
<dbReference type="InterPro" id="IPR004105">
    <property type="entry name" value="CheA-like_dim"/>
</dbReference>
<evidence type="ECO:0000259" key="8">
    <source>
        <dbReference type="PROSITE" id="PS50109"/>
    </source>
</evidence>
<dbReference type="SMART" id="SM00387">
    <property type="entry name" value="HATPase_c"/>
    <property type="match status" value="1"/>
</dbReference>
<dbReference type="GO" id="GO:0006935">
    <property type="term" value="P:chemotaxis"/>
    <property type="evidence" value="ECO:0007669"/>
    <property type="project" value="InterPro"/>
</dbReference>
<feature type="compositionally biased region" description="Low complexity" evidence="7">
    <location>
        <begin position="205"/>
        <end position="216"/>
    </location>
</feature>
<dbReference type="InterPro" id="IPR003594">
    <property type="entry name" value="HATPase_dom"/>
</dbReference>
<dbReference type="SMART" id="SM00073">
    <property type="entry name" value="HPT"/>
    <property type="match status" value="1"/>
</dbReference>
<evidence type="ECO:0000256" key="6">
    <source>
        <dbReference type="PROSITE-ProRule" id="PRU00110"/>
    </source>
</evidence>
<protein>
    <recommendedName>
        <fullName evidence="2">histidine kinase</fullName>
        <ecNumber evidence="2">2.7.13.3</ecNumber>
    </recommendedName>
</protein>
<dbReference type="GO" id="GO:0000155">
    <property type="term" value="F:phosphorelay sensor kinase activity"/>
    <property type="evidence" value="ECO:0007669"/>
    <property type="project" value="InterPro"/>
</dbReference>
<dbReference type="GO" id="GO:0005737">
    <property type="term" value="C:cytoplasm"/>
    <property type="evidence" value="ECO:0007669"/>
    <property type="project" value="InterPro"/>
</dbReference>
<dbReference type="InterPro" id="IPR037006">
    <property type="entry name" value="CheA-like_homodim_sf"/>
</dbReference>
<keyword evidence="4 10" id="KW-0808">Transferase</keyword>
<dbReference type="Gene3D" id="1.20.120.160">
    <property type="entry name" value="HPT domain"/>
    <property type="match status" value="1"/>
</dbReference>
<dbReference type="SMART" id="SM01231">
    <property type="entry name" value="H-kinase_dim"/>
    <property type="match status" value="1"/>
</dbReference>
<accession>A0A7W5E3J2</accession>
<dbReference type="InterPro" id="IPR004358">
    <property type="entry name" value="Sig_transdc_His_kin-like_C"/>
</dbReference>
<dbReference type="AlphaFoldDB" id="A0A7W5E3J2"/>
<comment type="caution">
    <text evidence="10">The sequence shown here is derived from an EMBL/GenBank/DDBJ whole genome shotgun (WGS) entry which is preliminary data.</text>
</comment>
<reference evidence="10 11" key="1">
    <citation type="submission" date="2020-08" db="EMBL/GenBank/DDBJ databases">
        <title>Genomic Encyclopedia of Type Strains, Phase III (KMG-III): the genomes of soil and plant-associated and newly described type strains.</title>
        <authorList>
            <person name="Whitman W."/>
        </authorList>
    </citation>
    <scope>NUCLEOTIDE SEQUENCE [LARGE SCALE GENOMIC DNA]</scope>
    <source>
        <strain evidence="10 11">CECT 8075</strain>
    </source>
</reference>
<keyword evidence="5 10" id="KW-0418">Kinase</keyword>
<evidence type="ECO:0000256" key="2">
    <source>
        <dbReference type="ARBA" id="ARBA00012438"/>
    </source>
</evidence>
<dbReference type="FunFam" id="3.30.565.10:FF:000016">
    <property type="entry name" value="Chemotaxis protein CheA, putative"/>
    <property type="match status" value="1"/>
</dbReference>
<dbReference type="Gene3D" id="1.10.287.560">
    <property type="entry name" value="Histidine kinase CheA-like, homodimeric domain"/>
    <property type="match status" value="1"/>
</dbReference>
<name>A0A7W5E3J2_9BACT</name>
<evidence type="ECO:0000259" key="9">
    <source>
        <dbReference type="PROSITE" id="PS50894"/>
    </source>
</evidence>
<feature type="compositionally biased region" description="Basic and acidic residues" evidence="7">
    <location>
        <begin position="158"/>
        <end position="180"/>
    </location>
</feature>
<dbReference type="Gene3D" id="3.30.565.10">
    <property type="entry name" value="Histidine kinase-like ATPase, C-terminal domain"/>
    <property type="match status" value="1"/>
</dbReference>
<dbReference type="InterPro" id="IPR051315">
    <property type="entry name" value="Bact_Chemotaxis_CheA"/>
</dbReference>
<evidence type="ECO:0000256" key="3">
    <source>
        <dbReference type="ARBA" id="ARBA00022553"/>
    </source>
</evidence>
<keyword evidence="11" id="KW-1185">Reference proteome</keyword>
<comment type="catalytic activity">
    <reaction evidence="1">
        <text>ATP + protein L-histidine = ADP + protein N-phospho-L-histidine.</text>
        <dbReference type="EC" id="2.7.13.3"/>
    </reaction>
</comment>
<evidence type="ECO:0000256" key="5">
    <source>
        <dbReference type="ARBA" id="ARBA00022777"/>
    </source>
</evidence>
<dbReference type="InterPro" id="IPR005467">
    <property type="entry name" value="His_kinase_dom"/>
</dbReference>
<dbReference type="PRINTS" id="PR00344">
    <property type="entry name" value="BCTRLSENSOR"/>
</dbReference>
<feature type="modified residue" description="Phosphohistidine" evidence="6">
    <location>
        <position position="51"/>
    </location>
</feature>
<dbReference type="PANTHER" id="PTHR43395:SF1">
    <property type="entry name" value="CHEMOTAXIS PROTEIN CHEA"/>
    <property type="match status" value="1"/>
</dbReference>
<feature type="region of interest" description="Disordered" evidence="7">
    <location>
        <begin position="196"/>
        <end position="232"/>
    </location>
</feature>
<gene>
    <name evidence="10" type="ORF">FHS27_004940</name>
</gene>
<feature type="region of interest" description="Disordered" evidence="7">
    <location>
        <begin position="134"/>
        <end position="180"/>
    </location>
</feature>
<keyword evidence="3 6" id="KW-0597">Phosphoprotein</keyword>
<dbReference type="InterPro" id="IPR008207">
    <property type="entry name" value="Sig_transdc_His_kin_Hpt_dom"/>
</dbReference>
<evidence type="ECO:0000256" key="1">
    <source>
        <dbReference type="ARBA" id="ARBA00000085"/>
    </source>
</evidence>